<name>A0A4Y9ZYQ9_9AGAM</name>
<dbReference type="Proteomes" id="UP000298061">
    <property type="component" value="Unassembled WGS sequence"/>
</dbReference>
<accession>A0A4Y9ZYQ9</accession>
<evidence type="ECO:0000313" key="2">
    <source>
        <dbReference type="Proteomes" id="UP000298061"/>
    </source>
</evidence>
<comment type="caution">
    <text evidence="1">The sequence shown here is derived from an EMBL/GenBank/DDBJ whole genome shotgun (WGS) entry which is preliminary data.</text>
</comment>
<sequence>MPEVVDVLRVGMGVGAYWVEIVRQEGAAVSGKKGKKKERPRYWYIDQVMHILPSYHAEE</sequence>
<reference evidence="1 2" key="1">
    <citation type="submission" date="2019-02" db="EMBL/GenBank/DDBJ databases">
        <title>Genome sequencing of the rare red list fungi Hericium alpestre (H. flagellum).</title>
        <authorList>
            <person name="Buettner E."/>
            <person name="Kellner H."/>
        </authorList>
    </citation>
    <scope>NUCLEOTIDE SEQUENCE [LARGE SCALE GENOMIC DNA]</scope>
    <source>
        <strain evidence="1 2">DSM 108284</strain>
    </source>
</reference>
<keyword evidence="2" id="KW-1185">Reference proteome</keyword>
<protein>
    <submittedName>
        <fullName evidence="1">Uncharacterized protein</fullName>
    </submittedName>
</protein>
<gene>
    <name evidence="1" type="ORF">EWM64_g4782</name>
</gene>
<dbReference type="AlphaFoldDB" id="A0A4Y9ZYQ9"/>
<evidence type="ECO:0000313" key="1">
    <source>
        <dbReference type="EMBL" id="TFY79227.1"/>
    </source>
</evidence>
<organism evidence="1 2">
    <name type="scientific">Hericium alpestre</name>
    <dbReference type="NCBI Taxonomy" id="135208"/>
    <lineage>
        <taxon>Eukaryota</taxon>
        <taxon>Fungi</taxon>
        <taxon>Dikarya</taxon>
        <taxon>Basidiomycota</taxon>
        <taxon>Agaricomycotina</taxon>
        <taxon>Agaricomycetes</taxon>
        <taxon>Russulales</taxon>
        <taxon>Hericiaceae</taxon>
        <taxon>Hericium</taxon>
    </lineage>
</organism>
<dbReference type="EMBL" id="SFCI01000537">
    <property type="protein sequence ID" value="TFY79227.1"/>
    <property type="molecule type" value="Genomic_DNA"/>
</dbReference>
<proteinExistence type="predicted"/>
<dbReference type="OrthoDB" id="435402at2759"/>